<dbReference type="GO" id="GO:0006351">
    <property type="term" value="P:DNA-templated transcription"/>
    <property type="evidence" value="ECO:0007669"/>
    <property type="project" value="InterPro"/>
</dbReference>
<dbReference type="InterPro" id="IPR052478">
    <property type="entry name" value="Metabolite_Synth_Reg"/>
</dbReference>
<gene>
    <name evidence="8" type="ORF">CFAM422_009542</name>
</gene>
<dbReference type="EMBL" id="QLNT01000018">
    <property type="protein sequence ID" value="KAF3065670.1"/>
    <property type="molecule type" value="Genomic_DNA"/>
</dbReference>
<dbReference type="SUPFAM" id="SSF57701">
    <property type="entry name" value="Zn2/Cys6 DNA-binding domain"/>
    <property type="match status" value="1"/>
</dbReference>
<evidence type="ECO:0000256" key="3">
    <source>
        <dbReference type="ARBA" id="ARBA00023015"/>
    </source>
</evidence>
<keyword evidence="4" id="KW-0238">DNA-binding</keyword>
<dbReference type="AlphaFoldDB" id="A0A9P5C8U0"/>
<keyword evidence="1" id="KW-0479">Metal-binding</keyword>
<evidence type="ECO:0000256" key="4">
    <source>
        <dbReference type="ARBA" id="ARBA00023125"/>
    </source>
</evidence>
<evidence type="ECO:0000313" key="8">
    <source>
        <dbReference type="EMBL" id="KAF3065670.1"/>
    </source>
</evidence>
<protein>
    <submittedName>
        <fullName evidence="8">Protein RDR1</fullName>
    </submittedName>
</protein>
<dbReference type="GO" id="GO:0000981">
    <property type="term" value="F:DNA-binding transcription factor activity, RNA polymerase II-specific"/>
    <property type="evidence" value="ECO:0007669"/>
    <property type="project" value="InterPro"/>
</dbReference>
<keyword evidence="5" id="KW-0804">Transcription</keyword>
<keyword evidence="2" id="KW-0862">Zinc</keyword>
<dbReference type="Gene3D" id="4.10.240.10">
    <property type="entry name" value="Zn(2)-C6 fungal-type DNA-binding domain"/>
    <property type="match status" value="1"/>
</dbReference>
<dbReference type="SMART" id="SM00066">
    <property type="entry name" value="GAL4"/>
    <property type="match status" value="1"/>
</dbReference>
<evidence type="ECO:0000256" key="6">
    <source>
        <dbReference type="ARBA" id="ARBA00023242"/>
    </source>
</evidence>
<dbReference type="CDD" id="cd12148">
    <property type="entry name" value="fungal_TF_MHR"/>
    <property type="match status" value="1"/>
</dbReference>
<organism evidence="8 9">
    <name type="scientific">Trichoderma lentiforme</name>
    <dbReference type="NCBI Taxonomy" id="1567552"/>
    <lineage>
        <taxon>Eukaryota</taxon>
        <taxon>Fungi</taxon>
        <taxon>Dikarya</taxon>
        <taxon>Ascomycota</taxon>
        <taxon>Pezizomycotina</taxon>
        <taxon>Sordariomycetes</taxon>
        <taxon>Hypocreomycetidae</taxon>
        <taxon>Hypocreales</taxon>
        <taxon>Hypocreaceae</taxon>
        <taxon>Trichoderma</taxon>
    </lineage>
</organism>
<proteinExistence type="predicted"/>
<keyword evidence="3" id="KW-0805">Transcription regulation</keyword>
<feature type="domain" description="Zn(2)-C6 fungal-type" evidence="7">
    <location>
        <begin position="12"/>
        <end position="41"/>
    </location>
</feature>
<sequence>MIASKRKRSRLACEPCRERKRKCVGGNPCETCVSWGYECHFDGQKEKRHVLEQESDRSKLDGERCEQQLLDAERDRDTIVRRVEANCSAAFVRNMSLKINPTSAPRFSLFGWNTGARQPSASGDAFTPLTINMTSLQHIEALAQIYFDKVNCCYGFIDRERFFKRLKSRWQTSSEPQIFDAILTGVAALGSLFSQRTATTIESQLVAKARSVLDAHHLTEPPSLDLLTAWTLRTVYLRITDSPYATWIASSTLMHLIEVSELYSTLQSAMLQRDQHDGDDDDIRRRLVGVARHLNVWTSYDLGLPRVPYQEKDLPVHDLRDPSNYTSEILSLLPASVGLDPGKSTDGNNLISTLSELLESSHTQPPSTMAQSNLVLCVLRRIYAQAVDLSPAIVDKVLALFRKALSCAQELVRDCSPWHQVVNVPFQIVCFLLVMDTRSSLSLLPDALDTLNLTASFYKTDTMKDACNAARLLVRLQQQRRKEDIAIFDDALMACRGVDNGAAASMTANVDDRTWFGAFFADLSTQQTSEFEQTLVPGMLDGPTLLGGYDNKVLSFAYGSMVPATSFPQSGGPSQAA</sequence>
<dbReference type="GO" id="GO:0009410">
    <property type="term" value="P:response to xenobiotic stimulus"/>
    <property type="evidence" value="ECO:0007669"/>
    <property type="project" value="TreeGrafter"/>
</dbReference>
<dbReference type="CDD" id="cd00067">
    <property type="entry name" value="GAL4"/>
    <property type="match status" value="1"/>
</dbReference>
<dbReference type="GO" id="GO:0003677">
    <property type="term" value="F:DNA binding"/>
    <property type="evidence" value="ECO:0007669"/>
    <property type="project" value="UniProtKB-KW"/>
</dbReference>
<name>A0A9P5C8U0_9HYPO</name>
<dbReference type="PROSITE" id="PS00463">
    <property type="entry name" value="ZN2_CY6_FUNGAL_1"/>
    <property type="match status" value="1"/>
</dbReference>
<reference evidence="8 9" key="1">
    <citation type="submission" date="2018-06" db="EMBL/GenBank/DDBJ databases">
        <title>Genome analysis of cellulolytic fungus Trichoderma lentiforme CFAM-422.</title>
        <authorList>
            <person name="Steindorff A.S."/>
            <person name="Formighieri E.F."/>
            <person name="Midorikawa G.E.O."/>
            <person name="Tamietti M.S."/>
            <person name="Ramos E.Z."/>
            <person name="Silva A.S."/>
            <person name="Bon E.P.S."/>
            <person name="Mendes T.D."/>
            <person name="Damaso M.C.T."/>
            <person name="Favaro L.C.L."/>
        </authorList>
    </citation>
    <scope>NUCLEOTIDE SEQUENCE [LARGE SCALE GENOMIC DNA]</scope>
    <source>
        <strain evidence="8 9">CFAM-422</strain>
    </source>
</reference>
<evidence type="ECO:0000313" key="9">
    <source>
        <dbReference type="Proteomes" id="UP000801864"/>
    </source>
</evidence>
<comment type="caution">
    <text evidence="8">The sequence shown here is derived from an EMBL/GenBank/DDBJ whole genome shotgun (WGS) entry which is preliminary data.</text>
</comment>
<evidence type="ECO:0000256" key="5">
    <source>
        <dbReference type="ARBA" id="ARBA00023163"/>
    </source>
</evidence>
<dbReference type="Pfam" id="PF00172">
    <property type="entry name" value="Zn_clus"/>
    <property type="match status" value="1"/>
</dbReference>
<dbReference type="InterPro" id="IPR036864">
    <property type="entry name" value="Zn2-C6_fun-type_DNA-bd_sf"/>
</dbReference>
<dbReference type="PANTHER" id="PTHR31779">
    <property type="entry name" value="2-NITROPROPANE DIOXYGENASE FAMILY, PUTATIVE (AFU_ORTHOLOGUE AFUA_2G17430)-RELATED"/>
    <property type="match status" value="1"/>
</dbReference>
<evidence type="ECO:0000259" key="7">
    <source>
        <dbReference type="PROSITE" id="PS50048"/>
    </source>
</evidence>
<dbReference type="Pfam" id="PF04082">
    <property type="entry name" value="Fungal_trans"/>
    <property type="match status" value="1"/>
</dbReference>
<evidence type="ECO:0000256" key="2">
    <source>
        <dbReference type="ARBA" id="ARBA00022833"/>
    </source>
</evidence>
<dbReference type="InterPro" id="IPR001138">
    <property type="entry name" value="Zn2Cys6_DnaBD"/>
</dbReference>
<dbReference type="PANTHER" id="PTHR31779:SF5">
    <property type="entry name" value="ZN(II)2CYS6 TRANSCRIPTION FACTOR (EUROFUNG)"/>
    <property type="match status" value="1"/>
</dbReference>
<keyword evidence="6" id="KW-0539">Nucleus</keyword>
<dbReference type="GO" id="GO:0008270">
    <property type="term" value="F:zinc ion binding"/>
    <property type="evidence" value="ECO:0007669"/>
    <property type="project" value="InterPro"/>
</dbReference>
<accession>A0A9P5C8U0</accession>
<keyword evidence="9" id="KW-1185">Reference proteome</keyword>
<evidence type="ECO:0000256" key="1">
    <source>
        <dbReference type="ARBA" id="ARBA00022723"/>
    </source>
</evidence>
<dbReference type="PROSITE" id="PS50048">
    <property type="entry name" value="ZN2_CY6_FUNGAL_2"/>
    <property type="match status" value="1"/>
</dbReference>
<dbReference type="InterPro" id="IPR007219">
    <property type="entry name" value="XnlR_reg_dom"/>
</dbReference>
<dbReference type="Proteomes" id="UP000801864">
    <property type="component" value="Unassembled WGS sequence"/>
</dbReference>